<evidence type="ECO:0000256" key="5">
    <source>
        <dbReference type="ARBA" id="ARBA00022691"/>
    </source>
</evidence>
<dbReference type="Pfam" id="PF02086">
    <property type="entry name" value="MethyltransfD12"/>
    <property type="match status" value="1"/>
</dbReference>
<feature type="binding site" evidence="7">
    <location>
        <position position="72"/>
    </location>
    <ligand>
        <name>S-adenosyl-L-methionine</name>
        <dbReference type="ChEBI" id="CHEBI:59789"/>
    </ligand>
</feature>
<evidence type="ECO:0000313" key="11">
    <source>
        <dbReference type="Proteomes" id="UP000010483"/>
    </source>
</evidence>
<dbReference type="BioCyc" id="CSTA292563:G1353-1034-MONOMER"/>
<dbReference type="PRINTS" id="PR00505">
    <property type="entry name" value="D12N6MTFRASE"/>
</dbReference>
<organism evidence="10 11">
    <name type="scientific">Cyanobacterium stanieri (strain ATCC 29140 / PCC 7202)</name>
    <dbReference type="NCBI Taxonomy" id="292563"/>
    <lineage>
        <taxon>Bacteria</taxon>
        <taxon>Bacillati</taxon>
        <taxon>Cyanobacteriota</taxon>
        <taxon>Cyanophyceae</taxon>
        <taxon>Oscillatoriophycideae</taxon>
        <taxon>Chroococcales</taxon>
        <taxon>Geminocystaceae</taxon>
        <taxon>Cyanobacterium</taxon>
    </lineage>
</organism>
<sequence>MRSIKIKDNNKAKPFLKWAGGKSQLLETFRHYYPQSLLDGEKFNYIEPFIGGGAVFFDLVQNYNIRHSYLSDINPEIIIVYKTIQQSVDKLIEQLTELSEQYKSKNQEQQKEFFYFQRDKYNREKIDFNYLDISSAWVKRSALFIFLNKTCFNGLFRTNKKGDFNVPHGKYKNPNIIDKNNLLNVCSLLQNTDIEISDYQNCTKYINKKSFVYFDPPYRPLNKTSSFNSYSQFLFDDNEQKRLANFYKELNDSYSVYLMLSNSDPKNENPQDNFFDELYQGFNIYRIPATRMINSKGGKRGSINEILVINYEK</sequence>
<evidence type="ECO:0000256" key="7">
    <source>
        <dbReference type="PIRSR" id="PIRSR000398-1"/>
    </source>
</evidence>
<dbReference type="GO" id="GO:0006298">
    <property type="term" value="P:mismatch repair"/>
    <property type="evidence" value="ECO:0007669"/>
    <property type="project" value="TreeGrafter"/>
</dbReference>
<keyword evidence="9" id="KW-0175">Coiled coil</keyword>
<dbReference type="EMBL" id="CP003940">
    <property type="protein sequence ID" value="AFZ46998.1"/>
    <property type="molecule type" value="Genomic_DNA"/>
</dbReference>
<dbReference type="Proteomes" id="UP000010483">
    <property type="component" value="Chromosome"/>
</dbReference>
<evidence type="ECO:0000256" key="3">
    <source>
        <dbReference type="ARBA" id="ARBA00022603"/>
    </source>
</evidence>
<accession>K9YLL2</accession>
<comment type="catalytic activity">
    <reaction evidence="6 8">
        <text>a 2'-deoxyadenosine in DNA + S-adenosyl-L-methionine = an N(6)-methyl-2'-deoxyadenosine in DNA + S-adenosyl-L-homocysteine + H(+)</text>
        <dbReference type="Rhea" id="RHEA:15197"/>
        <dbReference type="Rhea" id="RHEA-COMP:12418"/>
        <dbReference type="Rhea" id="RHEA-COMP:12419"/>
        <dbReference type="ChEBI" id="CHEBI:15378"/>
        <dbReference type="ChEBI" id="CHEBI:57856"/>
        <dbReference type="ChEBI" id="CHEBI:59789"/>
        <dbReference type="ChEBI" id="CHEBI:90615"/>
        <dbReference type="ChEBI" id="CHEBI:90616"/>
        <dbReference type="EC" id="2.1.1.72"/>
    </reaction>
</comment>
<feature type="binding site" evidence="7">
    <location>
        <position position="18"/>
    </location>
    <ligand>
        <name>S-adenosyl-L-methionine</name>
        <dbReference type="ChEBI" id="CHEBI:59789"/>
    </ligand>
</feature>
<evidence type="ECO:0000256" key="6">
    <source>
        <dbReference type="ARBA" id="ARBA00047942"/>
    </source>
</evidence>
<dbReference type="STRING" id="292563.Cyast_1029"/>
<dbReference type="EC" id="2.1.1.72" evidence="2 8"/>
<dbReference type="GO" id="GO:0032259">
    <property type="term" value="P:methylation"/>
    <property type="evidence" value="ECO:0007669"/>
    <property type="project" value="UniProtKB-KW"/>
</dbReference>
<dbReference type="GO" id="GO:0043565">
    <property type="term" value="F:sequence-specific DNA binding"/>
    <property type="evidence" value="ECO:0007669"/>
    <property type="project" value="TreeGrafter"/>
</dbReference>
<dbReference type="GO" id="GO:1904047">
    <property type="term" value="F:S-adenosyl-L-methionine binding"/>
    <property type="evidence" value="ECO:0007669"/>
    <property type="project" value="TreeGrafter"/>
</dbReference>
<dbReference type="InterPro" id="IPR012327">
    <property type="entry name" value="MeTrfase_D12"/>
</dbReference>
<dbReference type="Gene3D" id="3.40.50.150">
    <property type="entry name" value="Vaccinia Virus protein VP39"/>
    <property type="match status" value="1"/>
</dbReference>
<dbReference type="PROSITE" id="PS00092">
    <property type="entry name" value="N6_MTASE"/>
    <property type="match status" value="1"/>
</dbReference>
<proteinExistence type="inferred from homology"/>
<evidence type="ECO:0000256" key="4">
    <source>
        <dbReference type="ARBA" id="ARBA00022679"/>
    </source>
</evidence>
<dbReference type="HOGENOM" id="CLU_063430_0_0_3"/>
<keyword evidence="4 8" id="KW-0808">Transferase</keyword>
<evidence type="ECO:0000256" key="1">
    <source>
        <dbReference type="ARBA" id="ARBA00006594"/>
    </source>
</evidence>
<dbReference type="InterPro" id="IPR002052">
    <property type="entry name" value="DNA_methylase_N6_adenine_CS"/>
</dbReference>
<evidence type="ECO:0000256" key="9">
    <source>
        <dbReference type="SAM" id="Coils"/>
    </source>
</evidence>
<comment type="similarity">
    <text evidence="1 8">Belongs to the N(4)/N(6)-methyltransferase family.</text>
</comment>
<feature type="binding site" evidence="7">
    <location>
        <position position="215"/>
    </location>
    <ligand>
        <name>S-adenosyl-L-methionine</name>
        <dbReference type="ChEBI" id="CHEBI:59789"/>
    </ligand>
</feature>
<feature type="binding site" evidence="7">
    <location>
        <position position="22"/>
    </location>
    <ligand>
        <name>S-adenosyl-L-methionine</name>
        <dbReference type="ChEBI" id="CHEBI:59789"/>
    </ligand>
</feature>
<dbReference type="InterPro" id="IPR023095">
    <property type="entry name" value="Ade_MeTrfase_dom_2"/>
</dbReference>
<dbReference type="REBASE" id="58294">
    <property type="entry name" value="M.Cst7202ORF1029P"/>
</dbReference>
<dbReference type="GO" id="GO:0009007">
    <property type="term" value="F:site-specific DNA-methyltransferase (adenine-specific) activity"/>
    <property type="evidence" value="ECO:0007669"/>
    <property type="project" value="UniProtKB-UniRule"/>
</dbReference>
<gene>
    <name evidence="10" type="ordered locus">Cyast_1029</name>
</gene>
<dbReference type="AlphaFoldDB" id="K9YLL2"/>
<keyword evidence="5 8" id="KW-0949">S-adenosyl-L-methionine</keyword>
<dbReference type="PANTHER" id="PTHR30481:SF3">
    <property type="entry name" value="DNA ADENINE METHYLASE"/>
    <property type="match status" value="1"/>
</dbReference>
<protein>
    <recommendedName>
        <fullName evidence="2 8">Site-specific DNA-methyltransferase (adenine-specific)</fullName>
        <ecNumber evidence="2 8">2.1.1.72</ecNumber>
    </recommendedName>
</protein>
<dbReference type="Gene3D" id="1.10.1020.10">
    <property type="entry name" value="Adenine-specific Methyltransferase, Domain 2"/>
    <property type="match status" value="1"/>
</dbReference>
<dbReference type="NCBIfam" id="TIGR00571">
    <property type="entry name" value="dam"/>
    <property type="match status" value="1"/>
</dbReference>
<dbReference type="PANTHER" id="PTHR30481">
    <property type="entry name" value="DNA ADENINE METHYLASE"/>
    <property type="match status" value="1"/>
</dbReference>
<reference evidence="11" key="1">
    <citation type="journal article" date="2013" name="Proc. Natl. Acad. Sci. U.S.A.">
        <title>Improving the coverage of the cyanobacterial phylum using diversity-driven genome sequencing.</title>
        <authorList>
            <person name="Shih P.M."/>
            <person name="Wu D."/>
            <person name="Latifi A."/>
            <person name="Axen S.D."/>
            <person name="Fewer D.P."/>
            <person name="Talla E."/>
            <person name="Calteau A."/>
            <person name="Cai F."/>
            <person name="Tandeau de Marsac N."/>
            <person name="Rippka R."/>
            <person name="Herdman M."/>
            <person name="Sivonen K."/>
            <person name="Coursin T."/>
            <person name="Laurent T."/>
            <person name="Goodwin L."/>
            <person name="Nolan M."/>
            <person name="Davenport K.W."/>
            <person name="Han C.S."/>
            <person name="Rubin E.M."/>
            <person name="Eisen J.A."/>
            <person name="Woyke T."/>
            <person name="Gugger M."/>
            <person name="Kerfeld C.A."/>
        </authorList>
    </citation>
    <scope>NUCLEOTIDE SEQUENCE [LARGE SCALE GENOMIC DNA]</scope>
    <source>
        <strain evidence="11">ATCC 29140 / PCC 7202</strain>
    </source>
</reference>
<evidence type="ECO:0000313" key="10">
    <source>
        <dbReference type="EMBL" id="AFZ46998.1"/>
    </source>
</evidence>
<dbReference type="InterPro" id="IPR029063">
    <property type="entry name" value="SAM-dependent_MTases_sf"/>
</dbReference>
<evidence type="ECO:0000256" key="8">
    <source>
        <dbReference type="RuleBase" id="RU361257"/>
    </source>
</evidence>
<dbReference type="eggNOG" id="COG0338">
    <property type="taxonomic scope" value="Bacteria"/>
</dbReference>
<dbReference type="InterPro" id="IPR012263">
    <property type="entry name" value="M_m6A_EcoRV"/>
</dbReference>
<dbReference type="SUPFAM" id="SSF53335">
    <property type="entry name" value="S-adenosyl-L-methionine-dependent methyltransferases"/>
    <property type="match status" value="1"/>
</dbReference>
<feature type="coiled-coil region" evidence="9">
    <location>
        <begin position="81"/>
        <end position="112"/>
    </location>
</feature>
<evidence type="ECO:0000256" key="2">
    <source>
        <dbReference type="ARBA" id="ARBA00011900"/>
    </source>
</evidence>
<keyword evidence="3 8" id="KW-0489">Methyltransferase</keyword>
<name>K9YLL2_CYASC</name>
<dbReference type="PIRSF" id="PIRSF000398">
    <property type="entry name" value="M_m6A_EcoRV"/>
    <property type="match status" value="1"/>
</dbReference>
<dbReference type="GO" id="GO:0009307">
    <property type="term" value="P:DNA restriction-modification system"/>
    <property type="evidence" value="ECO:0007669"/>
    <property type="project" value="InterPro"/>
</dbReference>
<dbReference type="PATRIC" id="fig|292563.3.peg.1078"/>
<keyword evidence="11" id="KW-1185">Reference proteome</keyword>
<dbReference type="KEGG" id="csn:Cyast_1029"/>